<reference evidence="1" key="1">
    <citation type="submission" date="2014-08" db="EMBL/GenBank/DDBJ databases">
        <title>Comparative genomics of the Paenibacillus odorifer group.</title>
        <authorList>
            <person name="den Bakker H.C."/>
            <person name="Tsai Y.-C.Y.-C."/>
            <person name="Martin N."/>
            <person name="Korlach J."/>
            <person name="Wiedmann M."/>
        </authorList>
    </citation>
    <scope>NUCLEOTIDE SEQUENCE [LARGE SCALE GENOMIC DNA]</scope>
    <source>
        <strain evidence="1">DSM 13188</strain>
    </source>
</reference>
<dbReference type="EMBL" id="CP009285">
    <property type="protein sequence ID" value="AIQ55709.1"/>
    <property type="molecule type" value="Genomic_DNA"/>
</dbReference>
<dbReference type="AlphaFoldDB" id="A0A089MGG9"/>
<dbReference type="Pfam" id="PF20648">
    <property type="entry name" value="DUF6809"/>
    <property type="match status" value="1"/>
</dbReference>
<dbReference type="Proteomes" id="UP000029518">
    <property type="component" value="Chromosome"/>
</dbReference>
<evidence type="ECO:0000313" key="1">
    <source>
        <dbReference type="EMBL" id="AIQ55709.1"/>
    </source>
</evidence>
<gene>
    <name evidence="1" type="ORF">PBOR_01035</name>
</gene>
<evidence type="ECO:0000313" key="2">
    <source>
        <dbReference type="Proteomes" id="UP000029518"/>
    </source>
</evidence>
<dbReference type="InterPro" id="IPR049215">
    <property type="entry name" value="DUF6809"/>
</dbReference>
<dbReference type="HOGENOM" id="CLU_157174_0_0_9"/>
<organism evidence="1 2">
    <name type="scientific">Paenibacillus borealis</name>
    <dbReference type="NCBI Taxonomy" id="160799"/>
    <lineage>
        <taxon>Bacteria</taxon>
        <taxon>Bacillati</taxon>
        <taxon>Bacillota</taxon>
        <taxon>Bacilli</taxon>
        <taxon>Bacillales</taxon>
        <taxon>Paenibacillaceae</taxon>
        <taxon>Paenibacillus</taxon>
    </lineage>
</organism>
<dbReference type="RefSeq" id="WP_042210045.1">
    <property type="nucleotide sequence ID" value="NZ_CP009285.1"/>
</dbReference>
<accession>A0A089MGG9</accession>
<keyword evidence="2" id="KW-1185">Reference proteome</keyword>
<protein>
    <submittedName>
        <fullName evidence="1">Uncharacterized protein</fullName>
    </submittedName>
</protein>
<dbReference type="OrthoDB" id="9795830at2"/>
<sequence length="89" mass="9960">MLSILESLYHGSLFPNEVMISKDPNYRPLNKQITDSLETWKQKLSAGEYEELESLLELYSQVQGLEMTAAFVSGFKAGAAMMIEVLVDA</sequence>
<proteinExistence type="predicted"/>
<dbReference type="KEGG" id="pbd:PBOR_01035"/>
<name>A0A089MGG9_PAEBO</name>